<reference evidence="4 5" key="1">
    <citation type="submission" date="2024-02" db="EMBL/GenBank/DDBJ databases">
        <title>High-quality chromosome-scale genome assembly of Pensacola bahiagrass (Paspalum notatum Flugge var. saurae).</title>
        <authorList>
            <person name="Vega J.M."/>
            <person name="Podio M."/>
            <person name="Orjuela J."/>
            <person name="Siena L.A."/>
            <person name="Pessino S.C."/>
            <person name="Combes M.C."/>
            <person name="Mariac C."/>
            <person name="Albertini E."/>
            <person name="Pupilli F."/>
            <person name="Ortiz J.P.A."/>
            <person name="Leblanc O."/>
        </authorList>
    </citation>
    <scope>NUCLEOTIDE SEQUENCE [LARGE SCALE GENOMIC DNA]</scope>
    <source>
        <strain evidence="4">R1</strain>
        <tissue evidence="4">Leaf</tissue>
    </source>
</reference>
<name>A0AAQ3T5G9_PASNO</name>
<dbReference type="PANTHER" id="PTHR33913">
    <property type="entry name" value="ALEURONE LAYER MORPHOGENESIS PROTEIN"/>
    <property type="match status" value="1"/>
</dbReference>
<feature type="compositionally biased region" description="Low complexity" evidence="1">
    <location>
        <begin position="372"/>
        <end position="386"/>
    </location>
</feature>
<dbReference type="Pfam" id="PF25500">
    <property type="entry name" value="DUF7913"/>
    <property type="match status" value="1"/>
</dbReference>
<feature type="domain" description="DUF7913" evidence="2">
    <location>
        <begin position="11"/>
        <end position="127"/>
    </location>
</feature>
<evidence type="ECO:0000313" key="5">
    <source>
        <dbReference type="Proteomes" id="UP001341281"/>
    </source>
</evidence>
<feature type="domain" description="DUF7915" evidence="3">
    <location>
        <begin position="163"/>
        <end position="304"/>
    </location>
</feature>
<dbReference type="PANTHER" id="PTHR33913:SF1">
    <property type="entry name" value="DRBM DOMAIN-CONTAINING PROTEIN"/>
    <property type="match status" value="1"/>
</dbReference>
<dbReference type="EMBL" id="CP144747">
    <property type="protein sequence ID" value="WVZ65529.1"/>
    <property type="molecule type" value="Genomic_DNA"/>
</dbReference>
<proteinExistence type="predicted"/>
<dbReference type="InterPro" id="IPR057235">
    <property type="entry name" value="DUF7913"/>
</dbReference>
<feature type="compositionally biased region" description="Basic and acidic residues" evidence="1">
    <location>
        <begin position="327"/>
        <end position="342"/>
    </location>
</feature>
<evidence type="ECO:0000313" key="4">
    <source>
        <dbReference type="EMBL" id="WVZ65529.1"/>
    </source>
</evidence>
<feature type="region of interest" description="Disordered" evidence="1">
    <location>
        <begin position="319"/>
        <end position="354"/>
    </location>
</feature>
<evidence type="ECO:0000259" key="2">
    <source>
        <dbReference type="Pfam" id="PF25500"/>
    </source>
</evidence>
<accession>A0AAQ3T5G9</accession>
<feature type="region of interest" description="Disordered" evidence="1">
    <location>
        <begin position="367"/>
        <end position="394"/>
    </location>
</feature>
<evidence type="ECO:0000259" key="3">
    <source>
        <dbReference type="Pfam" id="PF25502"/>
    </source>
</evidence>
<organism evidence="4 5">
    <name type="scientific">Paspalum notatum var. saurae</name>
    <dbReference type="NCBI Taxonomy" id="547442"/>
    <lineage>
        <taxon>Eukaryota</taxon>
        <taxon>Viridiplantae</taxon>
        <taxon>Streptophyta</taxon>
        <taxon>Embryophyta</taxon>
        <taxon>Tracheophyta</taxon>
        <taxon>Spermatophyta</taxon>
        <taxon>Magnoliopsida</taxon>
        <taxon>Liliopsida</taxon>
        <taxon>Poales</taxon>
        <taxon>Poaceae</taxon>
        <taxon>PACMAD clade</taxon>
        <taxon>Panicoideae</taxon>
        <taxon>Andropogonodae</taxon>
        <taxon>Paspaleae</taxon>
        <taxon>Paspalinae</taxon>
        <taxon>Paspalum</taxon>
    </lineage>
</organism>
<dbReference type="AlphaFoldDB" id="A0AAQ3T5G9"/>
<protein>
    <submittedName>
        <fullName evidence="4">Uncharacterized protein</fullName>
    </submittedName>
</protein>
<dbReference type="InterPro" id="IPR057237">
    <property type="entry name" value="DUF7915"/>
</dbReference>
<keyword evidence="5" id="KW-1185">Reference proteome</keyword>
<evidence type="ECO:0000256" key="1">
    <source>
        <dbReference type="SAM" id="MobiDB-lite"/>
    </source>
</evidence>
<dbReference type="Gene3D" id="3.30.160.20">
    <property type="match status" value="1"/>
</dbReference>
<sequence length="651" mass="72727">MGEEAGGGVVEVVELEDAVKLLVEHLVMPVLPRRPLRRDEALAPESQEAVARQIHATVLLYNYYHRKQFPQLEFANPERFSMTACLTAGDALLMYLSQLHDHRGAGGVLSVTDKAVIDACDIAEALDPTKDSPEMTMWPISKVAVLLLDRTKKKCLLEHGPETKGVWSILEKDIKTALGGSHSSDLSVQESSNKNVELASQPYVLQQIAYSEVELKTGLKRTNLRLLEEHRVYSLSKKGTATILFVLQYEQTGNGNLKEMPLEVLVERMSGPIFKRDPYCATTYVVECYHLLPYKEVLLNILNRELPLDSSLSAPKERIFQNGKSSSRSEIDENLKEQEANSKAKMKKITTNVSAPKKNKQVVKTVADGGTNNCSTSKNKKSSNMNGKRKSEALKPTLATYAEKGDGESPTKETDSLAFPNVESLKLVSAKVTGPTHGGFLDLNARVQMDENIAEKHSKRRNMPQDIFLAPDVDPVIENHALESQKEKVKEESGGIRGNMNVQKYATLQLLQTMRNDTLREQCVLGDRSAQYEMEIQTILTEEEMTPKLMSILKKYENMCNMKQVANLTCSGEGCQTMNELDDICHESNWFLPRYKVLPSVTCDMYQASVYLTGPDFNLSADGDMKITPHEARDSAASNMLYQLQQKARES</sequence>
<dbReference type="Pfam" id="PF25502">
    <property type="entry name" value="DUF7915"/>
    <property type="match status" value="1"/>
</dbReference>
<dbReference type="Proteomes" id="UP001341281">
    <property type="component" value="Chromosome 03"/>
</dbReference>
<gene>
    <name evidence="4" type="ORF">U9M48_014877</name>
</gene>